<keyword evidence="2" id="KW-1185">Reference proteome</keyword>
<reference evidence="2" key="1">
    <citation type="journal article" date="2017" name="Nat. Ecol. Evol.">
        <title>Genome expansion and lineage-specific genetic innovations in the forest pathogenic fungi Armillaria.</title>
        <authorList>
            <person name="Sipos G."/>
            <person name="Prasanna A.N."/>
            <person name="Walter M.C."/>
            <person name="O'Connor E."/>
            <person name="Balint B."/>
            <person name="Krizsan K."/>
            <person name="Kiss B."/>
            <person name="Hess J."/>
            <person name="Varga T."/>
            <person name="Slot J."/>
            <person name="Riley R."/>
            <person name="Boka B."/>
            <person name="Rigling D."/>
            <person name="Barry K."/>
            <person name="Lee J."/>
            <person name="Mihaltcheva S."/>
            <person name="LaButti K."/>
            <person name="Lipzen A."/>
            <person name="Waldron R."/>
            <person name="Moloney N.M."/>
            <person name="Sperisen C."/>
            <person name="Kredics L."/>
            <person name="Vagvoelgyi C."/>
            <person name="Patrignani A."/>
            <person name="Fitzpatrick D."/>
            <person name="Nagy I."/>
            <person name="Doyle S."/>
            <person name="Anderson J.B."/>
            <person name="Grigoriev I.V."/>
            <person name="Gueldener U."/>
            <person name="Muensterkoetter M."/>
            <person name="Nagy L.G."/>
        </authorList>
    </citation>
    <scope>NUCLEOTIDE SEQUENCE [LARGE SCALE GENOMIC DNA]</scope>
    <source>
        <strain evidence="2">C18/9</strain>
    </source>
</reference>
<evidence type="ECO:0000313" key="1">
    <source>
        <dbReference type="EMBL" id="SJL11929.1"/>
    </source>
</evidence>
<gene>
    <name evidence="1" type="ORF">ARMOST_15343</name>
</gene>
<accession>A0A284RT59</accession>
<organism evidence="1 2">
    <name type="scientific">Armillaria ostoyae</name>
    <name type="common">Armillaria root rot fungus</name>
    <dbReference type="NCBI Taxonomy" id="47428"/>
    <lineage>
        <taxon>Eukaryota</taxon>
        <taxon>Fungi</taxon>
        <taxon>Dikarya</taxon>
        <taxon>Basidiomycota</taxon>
        <taxon>Agaricomycotina</taxon>
        <taxon>Agaricomycetes</taxon>
        <taxon>Agaricomycetidae</taxon>
        <taxon>Agaricales</taxon>
        <taxon>Marasmiineae</taxon>
        <taxon>Physalacriaceae</taxon>
        <taxon>Armillaria</taxon>
    </lineage>
</organism>
<dbReference type="EMBL" id="FUEG01000015">
    <property type="protein sequence ID" value="SJL11929.1"/>
    <property type="molecule type" value="Genomic_DNA"/>
</dbReference>
<protein>
    <submittedName>
        <fullName evidence="1">Uncharacterized protein</fullName>
    </submittedName>
</protein>
<name>A0A284RT59_ARMOS</name>
<dbReference type="Proteomes" id="UP000219338">
    <property type="component" value="Unassembled WGS sequence"/>
</dbReference>
<evidence type="ECO:0000313" key="2">
    <source>
        <dbReference type="Proteomes" id="UP000219338"/>
    </source>
</evidence>
<dbReference type="AlphaFoldDB" id="A0A284RT59"/>
<proteinExistence type="predicted"/>
<sequence>MSTTSVHVHVVEFGWLAGHLWFCPPSRYNLEWSGLGRPPHFVRCLFRKFCLTDHPMIQRTSNGINV</sequence>